<evidence type="ECO:0000313" key="1">
    <source>
        <dbReference type="EMBL" id="ERK31902.1"/>
    </source>
</evidence>
<gene>
    <name evidence="1" type="ORF">CINTURNW_1021</name>
</gene>
<dbReference type="HOGENOM" id="CLU_2057310_0_0_9"/>
<reference evidence="1 2" key="1">
    <citation type="journal article" date="2013" name="Genome Announc.">
        <title>Draft Genome Sequence of the Hydrogen- and Ethanol-Producing Bacterium Clostridium intestinale Strain URNW.</title>
        <authorList>
            <person name="Lal S."/>
            <person name="Ramachandran U."/>
            <person name="Zhang X."/>
            <person name="Sparling R."/>
            <person name="Levin D.B."/>
        </authorList>
    </citation>
    <scope>NUCLEOTIDE SEQUENCE [LARGE SCALE GENOMIC DNA]</scope>
    <source>
        <strain evidence="1 2">URNW</strain>
    </source>
</reference>
<keyword evidence="2" id="KW-1185">Reference proteome</keyword>
<dbReference type="STRING" id="1294142.CINTURNW_1021"/>
<dbReference type="PATRIC" id="fig|1294142.3.peg.1021"/>
<dbReference type="Proteomes" id="UP000016721">
    <property type="component" value="Unassembled WGS sequence"/>
</dbReference>
<name>U2N8Q9_9CLOT</name>
<dbReference type="AlphaFoldDB" id="U2N8Q9"/>
<organism evidence="1 2">
    <name type="scientific">Clostridium intestinale URNW</name>
    <dbReference type="NCBI Taxonomy" id="1294142"/>
    <lineage>
        <taxon>Bacteria</taxon>
        <taxon>Bacillati</taxon>
        <taxon>Bacillota</taxon>
        <taxon>Clostridia</taxon>
        <taxon>Eubacteriales</taxon>
        <taxon>Clostridiaceae</taxon>
        <taxon>Clostridium</taxon>
    </lineage>
</organism>
<sequence>MNTYLNNRQEYNIESARILSEFESECGAFLISLAESVDNNCNVEIRDESNGNVFDCNVIDFQFDFRDAISLNLQLIRDGEELNFPITITEVEENLLPRNAYKYYVSTLDNSFRFVFRNR</sequence>
<protein>
    <submittedName>
        <fullName evidence="1">Uncharacterized protein</fullName>
    </submittedName>
</protein>
<evidence type="ECO:0000313" key="2">
    <source>
        <dbReference type="Proteomes" id="UP000016721"/>
    </source>
</evidence>
<dbReference type="RefSeq" id="WP_021801054.1">
    <property type="nucleotide sequence ID" value="NZ_KI273145.1"/>
</dbReference>
<dbReference type="EMBL" id="APJA01000009">
    <property type="protein sequence ID" value="ERK31902.1"/>
    <property type="molecule type" value="Genomic_DNA"/>
</dbReference>
<accession>U2N8Q9</accession>
<proteinExistence type="predicted"/>
<comment type="caution">
    <text evidence="1">The sequence shown here is derived from an EMBL/GenBank/DDBJ whole genome shotgun (WGS) entry which is preliminary data.</text>
</comment>